<name>A0ABW4JQF7_9BACL</name>
<keyword evidence="2" id="KW-0732">Signal</keyword>
<comment type="caution">
    <text evidence="3">The sequence shown here is derived from an EMBL/GenBank/DDBJ whole genome shotgun (WGS) entry which is preliminary data.</text>
</comment>
<sequence>MKVRQTFVTAMLTITSLGLVAGCGTPNQPSGSSKTTASTNSSNSSSPRNWSGAKNHPYGGMGMMMNTTELTKILGISSTVLQNDLKAKKSLVQIASSKNISEATLIKDLESSFKTGLESQVKSGKMSSSQEQKMISMYDSHVKSMVEQKGMPQRPTESKNWTKHTNNNSSK</sequence>
<proteinExistence type="predicted"/>
<evidence type="ECO:0008006" key="5">
    <source>
        <dbReference type="Google" id="ProtNLM"/>
    </source>
</evidence>
<evidence type="ECO:0000256" key="2">
    <source>
        <dbReference type="SAM" id="SignalP"/>
    </source>
</evidence>
<feature type="signal peptide" evidence="2">
    <location>
        <begin position="1"/>
        <end position="21"/>
    </location>
</feature>
<dbReference type="RefSeq" id="WP_377946275.1">
    <property type="nucleotide sequence ID" value="NZ_JBHUCX010000102.1"/>
</dbReference>
<organism evidence="3 4">
    <name type="scientific">Alicyclobacillus fodiniaquatilis</name>
    <dbReference type="NCBI Taxonomy" id="1661150"/>
    <lineage>
        <taxon>Bacteria</taxon>
        <taxon>Bacillati</taxon>
        <taxon>Bacillota</taxon>
        <taxon>Bacilli</taxon>
        <taxon>Bacillales</taxon>
        <taxon>Alicyclobacillaceae</taxon>
        <taxon>Alicyclobacillus</taxon>
    </lineage>
</organism>
<evidence type="ECO:0000256" key="1">
    <source>
        <dbReference type="SAM" id="MobiDB-lite"/>
    </source>
</evidence>
<evidence type="ECO:0000313" key="3">
    <source>
        <dbReference type="EMBL" id="MFD1678238.1"/>
    </source>
</evidence>
<evidence type="ECO:0000313" key="4">
    <source>
        <dbReference type="Proteomes" id="UP001597079"/>
    </source>
</evidence>
<feature type="region of interest" description="Disordered" evidence="1">
    <location>
        <begin position="146"/>
        <end position="171"/>
    </location>
</feature>
<protein>
    <recommendedName>
        <fullName evidence="5">Lipoprotein</fullName>
    </recommendedName>
</protein>
<gene>
    <name evidence="3" type="ORF">ACFSB2_26585</name>
</gene>
<reference evidence="4" key="1">
    <citation type="journal article" date="2019" name="Int. J. Syst. Evol. Microbiol.">
        <title>The Global Catalogue of Microorganisms (GCM) 10K type strain sequencing project: providing services to taxonomists for standard genome sequencing and annotation.</title>
        <authorList>
            <consortium name="The Broad Institute Genomics Platform"/>
            <consortium name="The Broad Institute Genome Sequencing Center for Infectious Disease"/>
            <person name="Wu L."/>
            <person name="Ma J."/>
        </authorList>
    </citation>
    <scope>NUCLEOTIDE SEQUENCE [LARGE SCALE GENOMIC DNA]</scope>
    <source>
        <strain evidence="4">CGMCC 1.12286</strain>
    </source>
</reference>
<feature type="compositionally biased region" description="Low complexity" evidence="1">
    <location>
        <begin position="30"/>
        <end position="51"/>
    </location>
</feature>
<keyword evidence="4" id="KW-1185">Reference proteome</keyword>
<dbReference type="Proteomes" id="UP001597079">
    <property type="component" value="Unassembled WGS sequence"/>
</dbReference>
<dbReference type="PROSITE" id="PS51257">
    <property type="entry name" value="PROKAR_LIPOPROTEIN"/>
    <property type="match status" value="1"/>
</dbReference>
<feature type="chain" id="PRO_5047344501" description="Lipoprotein" evidence="2">
    <location>
        <begin position="22"/>
        <end position="171"/>
    </location>
</feature>
<accession>A0ABW4JQF7</accession>
<feature type="region of interest" description="Disordered" evidence="1">
    <location>
        <begin position="25"/>
        <end position="58"/>
    </location>
</feature>
<dbReference type="EMBL" id="JBHUCX010000102">
    <property type="protein sequence ID" value="MFD1678238.1"/>
    <property type="molecule type" value="Genomic_DNA"/>
</dbReference>